<proteinExistence type="predicted"/>
<dbReference type="InterPro" id="IPR013362">
    <property type="entry name" value="Pilus_4_PilV"/>
</dbReference>
<dbReference type="NCBIfam" id="TIGR02532">
    <property type="entry name" value="IV_pilin_GFxxxE"/>
    <property type="match status" value="1"/>
</dbReference>
<keyword evidence="1" id="KW-0472">Membrane</keyword>
<keyword evidence="3" id="KW-1185">Reference proteome</keyword>
<keyword evidence="1" id="KW-1133">Transmembrane helix</keyword>
<dbReference type="AlphaFoldDB" id="A0A1I4SI20"/>
<dbReference type="STRING" id="195064.SAMN05421721_11717"/>
<dbReference type="EMBL" id="FOUO01000017">
    <property type="protein sequence ID" value="SFM64115.1"/>
    <property type="molecule type" value="Genomic_DNA"/>
</dbReference>
<evidence type="ECO:0000256" key="1">
    <source>
        <dbReference type="SAM" id="Phobius"/>
    </source>
</evidence>
<accession>A0A1I4SI20</accession>
<dbReference type="Pfam" id="PF07963">
    <property type="entry name" value="N_methyl"/>
    <property type="match status" value="1"/>
</dbReference>
<keyword evidence="1" id="KW-0812">Transmembrane</keyword>
<dbReference type="OrthoDB" id="8547299at2"/>
<dbReference type="InterPro" id="IPR012902">
    <property type="entry name" value="N_methyl_site"/>
</dbReference>
<dbReference type="NCBIfam" id="TIGR02523">
    <property type="entry name" value="type_IV_pilV"/>
    <property type="match status" value="1"/>
</dbReference>
<protein>
    <submittedName>
        <fullName evidence="2">Type IV pilus assembly protein PilV</fullName>
    </submittedName>
</protein>
<evidence type="ECO:0000313" key="3">
    <source>
        <dbReference type="Proteomes" id="UP000199556"/>
    </source>
</evidence>
<organism evidence="2 3">
    <name type="scientific">Ectothiorhodospira mobilis</name>
    <dbReference type="NCBI Taxonomy" id="195064"/>
    <lineage>
        <taxon>Bacteria</taxon>
        <taxon>Pseudomonadati</taxon>
        <taxon>Pseudomonadota</taxon>
        <taxon>Gammaproteobacteria</taxon>
        <taxon>Chromatiales</taxon>
        <taxon>Ectothiorhodospiraceae</taxon>
        <taxon>Ectothiorhodospira</taxon>
    </lineage>
</organism>
<gene>
    <name evidence="2" type="ORF">SAMN05421721_11717</name>
</gene>
<name>A0A1I4SI20_ECTMO</name>
<sequence>MQAHRARIPPLQRGFSLTEILVALLVLSVGLLGIAALHLLGIQSVHSAQQRTLASVMAQEAAERLWISLAVDGTPDPQAVEGPWRTAWGAPGDDAPATLRLPGITGITGSDIDCDGAAPTTCTIRVRWAEGRFAEEGDEAVFEYVVSLPAGAGS</sequence>
<reference evidence="2 3" key="1">
    <citation type="submission" date="2016-10" db="EMBL/GenBank/DDBJ databases">
        <authorList>
            <person name="de Groot N.N."/>
        </authorList>
    </citation>
    <scope>NUCLEOTIDE SEQUENCE [LARGE SCALE GENOMIC DNA]</scope>
    <source>
        <strain evidence="2 3">DSM 4180</strain>
    </source>
</reference>
<dbReference type="Proteomes" id="UP000199556">
    <property type="component" value="Unassembled WGS sequence"/>
</dbReference>
<feature type="transmembrane region" description="Helical" evidence="1">
    <location>
        <begin position="20"/>
        <end position="42"/>
    </location>
</feature>
<dbReference type="RefSeq" id="WP_090486925.1">
    <property type="nucleotide sequence ID" value="NZ_FOUO01000017.1"/>
</dbReference>
<evidence type="ECO:0000313" key="2">
    <source>
        <dbReference type="EMBL" id="SFM64115.1"/>
    </source>
</evidence>